<feature type="region of interest" description="Disordered" evidence="5">
    <location>
        <begin position="82"/>
        <end position="101"/>
    </location>
</feature>
<proteinExistence type="predicted"/>
<dbReference type="PANTHER" id="PTHR10924:SF6">
    <property type="entry name" value="SOLUTE CARRIER FAMILY 49 MEMBER A3"/>
    <property type="match status" value="1"/>
</dbReference>
<evidence type="ECO:0000313" key="8">
    <source>
        <dbReference type="Proteomes" id="UP001174691"/>
    </source>
</evidence>
<feature type="compositionally biased region" description="Polar residues" evidence="5">
    <location>
        <begin position="537"/>
        <end position="551"/>
    </location>
</feature>
<comment type="caution">
    <text evidence="7">The sequence shown here is derived from an EMBL/GenBank/DDBJ whole genome shotgun (WGS) entry which is preliminary data.</text>
</comment>
<dbReference type="AlphaFoldDB" id="A0AA38VGQ6"/>
<reference evidence="7" key="1">
    <citation type="submission" date="2022-07" db="EMBL/GenBank/DDBJ databases">
        <title>Fungi with potential for degradation of polypropylene.</title>
        <authorList>
            <person name="Gostincar C."/>
        </authorList>
    </citation>
    <scope>NUCLEOTIDE SEQUENCE</scope>
    <source>
        <strain evidence="7">EXF-13287</strain>
    </source>
</reference>
<evidence type="ECO:0000256" key="2">
    <source>
        <dbReference type="ARBA" id="ARBA00022692"/>
    </source>
</evidence>
<evidence type="ECO:0000256" key="4">
    <source>
        <dbReference type="ARBA" id="ARBA00023136"/>
    </source>
</evidence>
<evidence type="ECO:0000256" key="1">
    <source>
        <dbReference type="ARBA" id="ARBA00004141"/>
    </source>
</evidence>
<keyword evidence="4 6" id="KW-0472">Membrane</keyword>
<organism evidence="7 8">
    <name type="scientific">Coniochaeta hoffmannii</name>
    <dbReference type="NCBI Taxonomy" id="91930"/>
    <lineage>
        <taxon>Eukaryota</taxon>
        <taxon>Fungi</taxon>
        <taxon>Dikarya</taxon>
        <taxon>Ascomycota</taxon>
        <taxon>Pezizomycotina</taxon>
        <taxon>Sordariomycetes</taxon>
        <taxon>Sordariomycetidae</taxon>
        <taxon>Coniochaetales</taxon>
        <taxon>Coniochaetaceae</taxon>
        <taxon>Coniochaeta</taxon>
    </lineage>
</organism>
<comment type="subcellular location">
    <subcellularLocation>
        <location evidence="1">Membrane</location>
        <topology evidence="1">Multi-pass membrane protein</topology>
    </subcellularLocation>
</comment>
<feature type="transmembrane region" description="Helical" evidence="6">
    <location>
        <begin position="155"/>
        <end position="177"/>
    </location>
</feature>
<feature type="transmembrane region" description="Helical" evidence="6">
    <location>
        <begin position="367"/>
        <end position="389"/>
    </location>
</feature>
<dbReference type="InterPro" id="IPR036259">
    <property type="entry name" value="MFS_trans_sf"/>
</dbReference>
<feature type="transmembrane region" description="Helical" evidence="6">
    <location>
        <begin position="212"/>
        <end position="231"/>
    </location>
</feature>
<dbReference type="GO" id="GO:0016020">
    <property type="term" value="C:membrane"/>
    <property type="evidence" value="ECO:0007669"/>
    <property type="project" value="UniProtKB-SubCell"/>
</dbReference>
<feature type="transmembrane region" description="Helical" evidence="6">
    <location>
        <begin position="425"/>
        <end position="448"/>
    </location>
</feature>
<evidence type="ECO:0000256" key="3">
    <source>
        <dbReference type="ARBA" id="ARBA00022989"/>
    </source>
</evidence>
<dbReference type="Proteomes" id="UP001174691">
    <property type="component" value="Unassembled WGS sequence"/>
</dbReference>
<feature type="transmembrane region" description="Helical" evidence="6">
    <location>
        <begin position="401"/>
        <end position="419"/>
    </location>
</feature>
<protein>
    <submittedName>
        <fullName evidence="7">Major facilitator superfamily domain-containing protein</fullName>
    </submittedName>
</protein>
<feature type="transmembrane region" description="Helical" evidence="6">
    <location>
        <begin position="323"/>
        <end position="347"/>
    </location>
</feature>
<feature type="transmembrane region" description="Helical" evidence="6">
    <location>
        <begin position="184"/>
        <end position="200"/>
    </location>
</feature>
<dbReference type="GO" id="GO:0022857">
    <property type="term" value="F:transmembrane transporter activity"/>
    <property type="evidence" value="ECO:0007669"/>
    <property type="project" value="InterPro"/>
</dbReference>
<evidence type="ECO:0000313" key="7">
    <source>
        <dbReference type="EMBL" id="KAJ9131757.1"/>
    </source>
</evidence>
<evidence type="ECO:0000256" key="6">
    <source>
        <dbReference type="SAM" id="Phobius"/>
    </source>
</evidence>
<gene>
    <name evidence="7" type="ORF">NKR19_g9470</name>
</gene>
<dbReference type="EMBL" id="JANBVN010000228">
    <property type="protein sequence ID" value="KAJ9131757.1"/>
    <property type="molecule type" value="Genomic_DNA"/>
</dbReference>
<feature type="transmembrane region" description="Helical" evidence="6">
    <location>
        <begin position="497"/>
        <end position="517"/>
    </location>
</feature>
<name>A0AA38VGQ6_9PEZI</name>
<sequence length="551" mass="59186">MADPKDDGRLGTYTTRAIPLETKTAGAEDEKAKDNTTAIETNMAPAGGYTALRTEEDPREDGRFPDKEDVVGADVELRHSRSPVLRDPGDTLPGHGARESAEGGAEVHEYKVYKRRWFGLVQLTLLNIIVSWDWLTFSPVSSNAALYFRTNETIINWLSTAFLFSFVVATPLTIYVLHFGPKPSIMTAAGLVLAGNWIRYAGSHSRAPDGGIYGVVMFGQILTGLAQPFVLSAPARYSDLWFTNRGRIAATALMSLANPFGAALGQLIVPAWVSKPSDVSNMVLYVAIISSVCSVPSFFIPARPPTPAAASSETPKLSLRESIHILTSHLEFWLLIVPFAVYVGFFNSISSLLNQIFEPYGFSDTDAGIAGALLIVVGLVTAAITSPILDRTKSFLLAIKIMIPVLSLSYLVFVFMPATRTLAGAYVVLAVLGAASFSVVPVAIEFLVELTHPISPEVTSTLAWSGGQLLGGIFIVISDALKDGPGADPPFNMRRSLIFTAAVALAVMPLPMCLGLFGRGEKVQLKRVRSDERDVGRSSQSTVATGTETGV</sequence>
<feature type="transmembrane region" description="Helical" evidence="6">
    <location>
        <begin position="252"/>
        <end position="273"/>
    </location>
</feature>
<dbReference type="Gene3D" id="1.20.1250.20">
    <property type="entry name" value="MFS general substrate transporter like domains"/>
    <property type="match status" value="1"/>
</dbReference>
<feature type="compositionally biased region" description="Basic and acidic residues" evidence="5">
    <location>
        <begin position="53"/>
        <end position="66"/>
    </location>
</feature>
<dbReference type="SUPFAM" id="SSF103473">
    <property type="entry name" value="MFS general substrate transporter"/>
    <property type="match status" value="1"/>
</dbReference>
<dbReference type="Pfam" id="PF07690">
    <property type="entry name" value="MFS_1"/>
    <property type="match status" value="1"/>
</dbReference>
<keyword evidence="2 6" id="KW-0812">Transmembrane</keyword>
<evidence type="ECO:0000256" key="5">
    <source>
        <dbReference type="SAM" id="MobiDB-lite"/>
    </source>
</evidence>
<feature type="transmembrane region" description="Helical" evidence="6">
    <location>
        <begin position="117"/>
        <end position="135"/>
    </location>
</feature>
<feature type="region of interest" description="Disordered" evidence="5">
    <location>
        <begin position="528"/>
        <end position="551"/>
    </location>
</feature>
<accession>A0AA38VGQ6</accession>
<dbReference type="InterPro" id="IPR049680">
    <property type="entry name" value="FLVCR1-2_SLC49-like"/>
</dbReference>
<dbReference type="InterPro" id="IPR011701">
    <property type="entry name" value="MFS"/>
</dbReference>
<dbReference type="PANTHER" id="PTHR10924">
    <property type="entry name" value="MAJOR FACILITATOR SUPERFAMILY PROTEIN-RELATED"/>
    <property type="match status" value="1"/>
</dbReference>
<feature type="transmembrane region" description="Helical" evidence="6">
    <location>
        <begin position="460"/>
        <end position="477"/>
    </location>
</feature>
<feature type="transmembrane region" description="Helical" evidence="6">
    <location>
        <begin position="279"/>
        <end position="302"/>
    </location>
</feature>
<keyword evidence="8" id="KW-1185">Reference proteome</keyword>
<feature type="region of interest" description="Disordered" evidence="5">
    <location>
        <begin position="1"/>
        <end position="66"/>
    </location>
</feature>
<keyword evidence="3 6" id="KW-1133">Transmembrane helix</keyword>